<evidence type="ECO:0000256" key="1">
    <source>
        <dbReference type="SAM" id="MobiDB-lite"/>
    </source>
</evidence>
<evidence type="ECO:0000313" key="2">
    <source>
        <dbReference type="EMBL" id="KMP06876.1"/>
    </source>
</evidence>
<gene>
    <name evidence="2" type="ORF">CIRG_06557</name>
</gene>
<feature type="region of interest" description="Disordered" evidence="1">
    <location>
        <begin position="130"/>
        <end position="154"/>
    </location>
</feature>
<dbReference type="Proteomes" id="UP000054565">
    <property type="component" value="Unassembled WGS sequence"/>
</dbReference>
<sequence length="202" mass="22786">MHTRLSLATYVVPAVSYRADWRSPAGRSGTGNPAGWRRHFLPNRRLSRRASPYLHVITQMRLAQAVRSHDGFGKNRGVQFQPEAAVLDSKPLASRRFVKGGRRMGTTENRAARANQHHLSPSLHDYTCETQSTRIIPRQPRAPGRRHPPSHSGKNHGFLPLMAMLSLLFDFCPIDFESSVTIKSIQNPLFAFVINHPSQYTL</sequence>
<organism evidence="2 3">
    <name type="scientific">Coccidioides immitis RMSCC 2394</name>
    <dbReference type="NCBI Taxonomy" id="404692"/>
    <lineage>
        <taxon>Eukaryota</taxon>
        <taxon>Fungi</taxon>
        <taxon>Dikarya</taxon>
        <taxon>Ascomycota</taxon>
        <taxon>Pezizomycotina</taxon>
        <taxon>Eurotiomycetes</taxon>
        <taxon>Eurotiomycetidae</taxon>
        <taxon>Onygenales</taxon>
        <taxon>Onygenaceae</taxon>
        <taxon>Coccidioides</taxon>
    </lineage>
</organism>
<name>A0A0J6YDV6_COCIT</name>
<dbReference type="EMBL" id="DS028096">
    <property type="protein sequence ID" value="KMP06876.1"/>
    <property type="molecule type" value="Genomic_DNA"/>
</dbReference>
<protein>
    <submittedName>
        <fullName evidence="2">Uncharacterized protein</fullName>
    </submittedName>
</protein>
<dbReference type="AlphaFoldDB" id="A0A0J6YDV6"/>
<reference evidence="3" key="1">
    <citation type="journal article" date="2010" name="Genome Res.">
        <title>Population genomic sequencing of Coccidioides fungi reveals recent hybridization and transposon control.</title>
        <authorList>
            <person name="Neafsey D.E."/>
            <person name="Barker B.M."/>
            <person name="Sharpton T.J."/>
            <person name="Stajich J.E."/>
            <person name="Park D.J."/>
            <person name="Whiston E."/>
            <person name="Hung C.-Y."/>
            <person name="McMahan C."/>
            <person name="White J."/>
            <person name="Sykes S."/>
            <person name="Heiman D."/>
            <person name="Young S."/>
            <person name="Zeng Q."/>
            <person name="Abouelleil A."/>
            <person name="Aftuck L."/>
            <person name="Bessette D."/>
            <person name="Brown A."/>
            <person name="FitzGerald M."/>
            <person name="Lui A."/>
            <person name="Macdonald J.P."/>
            <person name="Priest M."/>
            <person name="Orbach M.J."/>
            <person name="Galgiani J.N."/>
            <person name="Kirkland T.N."/>
            <person name="Cole G.T."/>
            <person name="Birren B.W."/>
            <person name="Henn M.R."/>
            <person name="Taylor J.W."/>
            <person name="Rounsley S.D."/>
        </authorList>
    </citation>
    <scope>NUCLEOTIDE SEQUENCE [LARGE SCALE GENOMIC DNA]</scope>
    <source>
        <strain evidence="3">RMSCC 2394</strain>
    </source>
</reference>
<evidence type="ECO:0000313" key="3">
    <source>
        <dbReference type="Proteomes" id="UP000054565"/>
    </source>
</evidence>
<proteinExistence type="predicted"/>
<accession>A0A0J6YDV6</accession>